<evidence type="ECO:0000313" key="2">
    <source>
        <dbReference type="Proteomes" id="UP001244297"/>
    </source>
</evidence>
<gene>
    <name evidence="1" type="ORF">QWZ18_13950</name>
</gene>
<dbReference type="Proteomes" id="UP001244297">
    <property type="component" value="Unassembled WGS sequence"/>
</dbReference>
<name>A0ABT8AQM5_9HYPH</name>
<sequence>MEHAEGRSGRACASDRQEAVDVEAAIRGAQELCRKAAGMRLTGAVLMDEVGQILWSFSRALAHEPLCVRRTR</sequence>
<comment type="caution">
    <text evidence="1">The sequence shown here is derived from an EMBL/GenBank/DDBJ whole genome shotgun (WGS) entry which is preliminary data.</text>
</comment>
<protein>
    <submittedName>
        <fullName evidence="1">Uncharacterized protein</fullName>
    </submittedName>
</protein>
<keyword evidence="2" id="KW-1185">Reference proteome</keyword>
<evidence type="ECO:0000313" key="1">
    <source>
        <dbReference type="EMBL" id="MDN3571726.1"/>
    </source>
</evidence>
<proteinExistence type="predicted"/>
<dbReference type="RefSeq" id="WP_238288121.1">
    <property type="nucleotide sequence ID" value="NZ_BPQS01000012.1"/>
</dbReference>
<reference evidence="2" key="1">
    <citation type="journal article" date="2019" name="Int. J. Syst. Evol. Microbiol.">
        <title>The Global Catalogue of Microorganisms (GCM) 10K type strain sequencing project: providing services to taxonomists for standard genome sequencing and annotation.</title>
        <authorList>
            <consortium name="The Broad Institute Genomics Platform"/>
            <consortium name="The Broad Institute Genome Sequencing Center for Infectious Disease"/>
            <person name="Wu L."/>
            <person name="Ma J."/>
        </authorList>
    </citation>
    <scope>NUCLEOTIDE SEQUENCE [LARGE SCALE GENOMIC DNA]</scope>
    <source>
        <strain evidence="2">CECT 7806</strain>
    </source>
</reference>
<accession>A0ABT8AQM5</accession>
<dbReference type="EMBL" id="JAUFPT010000043">
    <property type="protein sequence ID" value="MDN3571726.1"/>
    <property type="molecule type" value="Genomic_DNA"/>
</dbReference>
<organism evidence="1 2">
    <name type="scientific">Methylobacterium longum</name>
    <dbReference type="NCBI Taxonomy" id="767694"/>
    <lineage>
        <taxon>Bacteria</taxon>
        <taxon>Pseudomonadati</taxon>
        <taxon>Pseudomonadota</taxon>
        <taxon>Alphaproteobacteria</taxon>
        <taxon>Hyphomicrobiales</taxon>
        <taxon>Methylobacteriaceae</taxon>
        <taxon>Methylobacterium</taxon>
    </lineage>
</organism>